<dbReference type="InterPro" id="IPR018771">
    <property type="entry name" value="PocR_dom"/>
</dbReference>
<dbReference type="Pfam" id="PF10114">
    <property type="entry name" value="PocR"/>
    <property type="match status" value="1"/>
</dbReference>
<dbReference type="PATRIC" id="fig|1434107.4.peg.3011"/>
<organism evidence="2 3">
    <name type="scientific">Methanosarcina barkeri 3</name>
    <dbReference type="NCBI Taxonomy" id="1434107"/>
    <lineage>
        <taxon>Archaea</taxon>
        <taxon>Methanobacteriati</taxon>
        <taxon>Methanobacteriota</taxon>
        <taxon>Stenosarchaea group</taxon>
        <taxon>Methanomicrobia</taxon>
        <taxon>Methanosarcinales</taxon>
        <taxon>Methanosarcinaceae</taxon>
        <taxon>Methanosarcina</taxon>
    </lineage>
</organism>
<accession>A0A0E3WWS1</accession>
<name>A0A0E3WWS1_METBA</name>
<dbReference type="EMBL" id="CP009517">
    <property type="protein sequence ID" value="AKB82964.1"/>
    <property type="molecule type" value="Genomic_DNA"/>
</dbReference>
<gene>
    <name evidence="2" type="ORF">MSBR3_2386</name>
</gene>
<feature type="domain" description="PocR" evidence="1">
    <location>
        <begin position="159"/>
        <end position="315"/>
    </location>
</feature>
<keyword evidence="3" id="KW-1185">Reference proteome</keyword>
<dbReference type="HOGENOM" id="CLU_910924_0_0_2"/>
<protein>
    <submittedName>
        <fullName evidence="2">Sensory transduction histidine kinase</fullName>
    </submittedName>
</protein>
<sequence length="351" mass="41525">MSLMQYLHTLFTSYTVNLFNSWHIILPRDLHLIFTYYVFNQLGNWSMLLPRYLQTFVSVVVSADVTLKLSKDIYKTNVLQKNRKGLLKLNWTIPVWTREKTHPEFDKYSMFPGEFGISKYITVRRYVETMLRRSKQCIKLRLKNICSPDWEMANLELVDIIDIRKVEYLMSDFYKHVPISLGLNDLKGNVLVGVGWQDICTKFHRVCPETCKYCVECNIKLSKASLPGEFKIYRCKNNMWDMAAPIVIDDRHIGDIYAGQFFFEDEPVDYNLFRSQARKQGFNEEEYIAALEKVPRLSREALDKAIDFLLTFDQVLNYKYNRKINSNSMAFQTPRYSFKNQILINEFNEDD</sequence>
<evidence type="ECO:0000313" key="2">
    <source>
        <dbReference type="EMBL" id="AKB82964.1"/>
    </source>
</evidence>
<dbReference type="Proteomes" id="UP000033066">
    <property type="component" value="Chromosome"/>
</dbReference>
<dbReference type="GO" id="GO:0016301">
    <property type="term" value="F:kinase activity"/>
    <property type="evidence" value="ECO:0007669"/>
    <property type="project" value="UniProtKB-KW"/>
</dbReference>
<keyword evidence="2" id="KW-0418">Kinase</keyword>
<reference evidence="2" key="1">
    <citation type="submission" date="2014-07" db="EMBL/GenBank/DDBJ databases">
        <title>Methanogenic archaea and the global carbon cycle.</title>
        <authorList>
            <person name="Henriksen J.R."/>
            <person name="Luke J."/>
            <person name="Reinhart S."/>
            <person name="Benedict M.N."/>
            <person name="Youngblut N.D."/>
            <person name="Metcalf M.E."/>
            <person name="Whitaker R.J."/>
            <person name="Metcalf W.W."/>
        </authorList>
    </citation>
    <scope>NUCLEOTIDE SEQUENCE [LARGE SCALE GENOMIC DNA]</scope>
    <source>
        <strain evidence="2">3</strain>
    </source>
</reference>
<dbReference type="STRING" id="1434107.MSBR3_2386"/>
<proteinExistence type="predicted"/>
<dbReference type="GeneID" id="24789979"/>
<dbReference type="KEGG" id="mbak:MSBR3_2386"/>
<evidence type="ECO:0000259" key="1">
    <source>
        <dbReference type="Pfam" id="PF10114"/>
    </source>
</evidence>
<dbReference type="AlphaFoldDB" id="A0A0E3WWS1"/>
<evidence type="ECO:0000313" key="3">
    <source>
        <dbReference type="Proteomes" id="UP000033066"/>
    </source>
</evidence>
<keyword evidence="2" id="KW-0808">Transferase</keyword>
<dbReference type="RefSeq" id="WP_080942301.1">
    <property type="nucleotide sequence ID" value="NZ_CP009517.1"/>
</dbReference>